<feature type="domain" description="K Homology" evidence="4">
    <location>
        <begin position="20"/>
        <end position="94"/>
    </location>
</feature>
<dbReference type="PANTHER" id="PTHR10288">
    <property type="entry name" value="KH DOMAIN CONTAINING RNA BINDING PROTEIN"/>
    <property type="match status" value="1"/>
</dbReference>
<keyword evidence="6" id="KW-1185">Reference proteome</keyword>
<reference evidence="5" key="1">
    <citation type="submission" date="2023-03" db="EMBL/GenBank/DDBJ databases">
        <authorList>
            <person name="Steffen K."/>
            <person name="Cardenas P."/>
        </authorList>
    </citation>
    <scope>NUCLEOTIDE SEQUENCE</scope>
</reference>
<dbReference type="Gene3D" id="3.30.1370.10">
    <property type="entry name" value="K Homology domain, type 1"/>
    <property type="match status" value="1"/>
</dbReference>
<comment type="caution">
    <text evidence="5">The sequence shown here is derived from an EMBL/GenBank/DDBJ whole genome shotgun (WGS) entry which is preliminary data.</text>
</comment>
<proteinExistence type="predicted"/>
<dbReference type="AlphaFoldDB" id="A0AA35S239"/>
<dbReference type="SUPFAM" id="SSF54791">
    <property type="entry name" value="Eukaryotic type KH-domain (KH-domain type I)"/>
    <property type="match status" value="1"/>
</dbReference>
<dbReference type="Pfam" id="PF00013">
    <property type="entry name" value="KH_1"/>
    <property type="match status" value="1"/>
</dbReference>
<evidence type="ECO:0000256" key="1">
    <source>
        <dbReference type="ARBA" id="ARBA00022737"/>
    </source>
</evidence>
<dbReference type="Proteomes" id="UP001174909">
    <property type="component" value="Unassembled WGS sequence"/>
</dbReference>
<dbReference type="InterPro" id="IPR004087">
    <property type="entry name" value="KH_dom"/>
</dbReference>
<accession>A0AA35S239</accession>
<evidence type="ECO:0000256" key="3">
    <source>
        <dbReference type="SAM" id="MobiDB-lite"/>
    </source>
</evidence>
<feature type="non-terminal residue" evidence="5">
    <location>
        <position position="1"/>
    </location>
</feature>
<sequence>WGRGGEGGGGRGWGSQADEGEDSITISVARSEVGRIIGRGGQRIRELEEKSGARIKVHRDDEGGGGGSDEALVEVTGDESARKTAQELIDDIISSQDFRGI</sequence>
<dbReference type="InterPro" id="IPR036612">
    <property type="entry name" value="KH_dom_type_1_sf"/>
</dbReference>
<dbReference type="InterPro" id="IPR004088">
    <property type="entry name" value="KH_dom_type_1"/>
</dbReference>
<evidence type="ECO:0000313" key="5">
    <source>
        <dbReference type="EMBL" id="CAI8021529.1"/>
    </source>
</evidence>
<feature type="region of interest" description="Disordered" evidence="3">
    <location>
        <begin position="1"/>
        <end position="23"/>
    </location>
</feature>
<dbReference type="GO" id="GO:0003723">
    <property type="term" value="F:RNA binding"/>
    <property type="evidence" value="ECO:0007669"/>
    <property type="project" value="UniProtKB-UniRule"/>
</dbReference>
<keyword evidence="2" id="KW-0694">RNA-binding</keyword>
<gene>
    <name evidence="5" type="ORF">GBAR_LOCUS12754</name>
</gene>
<dbReference type="PROSITE" id="PS50084">
    <property type="entry name" value="KH_TYPE_1"/>
    <property type="match status" value="1"/>
</dbReference>
<feature type="compositionally biased region" description="Gly residues" evidence="3">
    <location>
        <begin position="1"/>
        <end position="13"/>
    </location>
</feature>
<name>A0AA35S239_GEOBA</name>
<dbReference type="EMBL" id="CASHTH010001904">
    <property type="protein sequence ID" value="CAI8021529.1"/>
    <property type="molecule type" value="Genomic_DNA"/>
</dbReference>
<keyword evidence="1" id="KW-0677">Repeat</keyword>
<organism evidence="5 6">
    <name type="scientific">Geodia barretti</name>
    <name type="common">Barrett's horny sponge</name>
    <dbReference type="NCBI Taxonomy" id="519541"/>
    <lineage>
        <taxon>Eukaryota</taxon>
        <taxon>Metazoa</taxon>
        <taxon>Porifera</taxon>
        <taxon>Demospongiae</taxon>
        <taxon>Heteroscleromorpha</taxon>
        <taxon>Tetractinellida</taxon>
        <taxon>Astrophorina</taxon>
        <taxon>Geodiidae</taxon>
        <taxon>Geodia</taxon>
    </lineage>
</organism>
<evidence type="ECO:0000259" key="4">
    <source>
        <dbReference type="SMART" id="SM00322"/>
    </source>
</evidence>
<protein>
    <submittedName>
        <fullName evidence="5">Far upstream element-binding protein 3</fullName>
    </submittedName>
</protein>
<evidence type="ECO:0000256" key="2">
    <source>
        <dbReference type="PROSITE-ProRule" id="PRU00117"/>
    </source>
</evidence>
<dbReference type="SMART" id="SM00322">
    <property type="entry name" value="KH"/>
    <property type="match status" value="1"/>
</dbReference>
<evidence type="ECO:0000313" key="6">
    <source>
        <dbReference type="Proteomes" id="UP001174909"/>
    </source>
</evidence>